<dbReference type="GO" id="GO:0046872">
    <property type="term" value="F:metal ion binding"/>
    <property type="evidence" value="ECO:0007669"/>
    <property type="project" value="UniProtKB-KW"/>
</dbReference>
<comment type="catalytic activity">
    <reaction evidence="10">
        <text>ITP + H2O = IMP + diphosphate + H(+)</text>
        <dbReference type="Rhea" id="RHEA:29399"/>
        <dbReference type="ChEBI" id="CHEBI:15377"/>
        <dbReference type="ChEBI" id="CHEBI:15378"/>
        <dbReference type="ChEBI" id="CHEBI:33019"/>
        <dbReference type="ChEBI" id="CHEBI:58053"/>
        <dbReference type="ChEBI" id="CHEBI:61402"/>
        <dbReference type="EC" id="3.6.1.66"/>
    </reaction>
</comment>
<keyword evidence="3 10" id="KW-0479">Metal-binding</keyword>
<evidence type="ECO:0000256" key="2">
    <source>
        <dbReference type="ARBA" id="ARBA00011738"/>
    </source>
</evidence>
<gene>
    <name evidence="12" type="ORF">DXU93_01880</name>
</gene>
<dbReference type="InterPro" id="IPR029001">
    <property type="entry name" value="ITPase-like_fam"/>
</dbReference>
<dbReference type="InterPro" id="IPR020922">
    <property type="entry name" value="dITP/XTP_pyrophosphatase"/>
</dbReference>
<evidence type="ECO:0000256" key="10">
    <source>
        <dbReference type="HAMAP-Rule" id="MF_01405"/>
    </source>
</evidence>
<evidence type="ECO:0000256" key="11">
    <source>
        <dbReference type="RuleBase" id="RU003781"/>
    </source>
</evidence>
<dbReference type="GO" id="GO:0009146">
    <property type="term" value="P:purine nucleoside triphosphate catabolic process"/>
    <property type="evidence" value="ECO:0007669"/>
    <property type="project" value="UniProtKB-UniRule"/>
</dbReference>
<dbReference type="SUPFAM" id="SSF52972">
    <property type="entry name" value="ITPase-like"/>
    <property type="match status" value="1"/>
</dbReference>
<dbReference type="Gene3D" id="3.90.950.10">
    <property type="match status" value="1"/>
</dbReference>
<feature type="binding site" evidence="10">
    <location>
        <begin position="181"/>
        <end position="182"/>
    </location>
    <ligand>
        <name>substrate</name>
    </ligand>
</feature>
<dbReference type="GO" id="GO:0000166">
    <property type="term" value="F:nucleotide binding"/>
    <property type="evidence" value="ECO:0007669"/>
    <property type="project" value="UniProtKB-KW"/>
</dbReference>
<dbReference type="PANTHER" id="PTHR11067">
    <property type="entry name" value="INOSINE TRIPHOSPHATE PYROPHOSPHATASE/HAM1 PROTEIN"/>
    <property type="match status" value="1"/>
</dbReference>
<comment type="similarity">
    <text evidence="1 10 11">Belongs to the HAM1 NTPase family.</text>
</comment>
<name>A0A3E1F1L3_9FLAO</name>
<dbReference type="AlphaFoldDB" id="A0A3E1F1L3"/>
<evidence type="ECO:0000256" key="4">
    <source>
        <dbReference type="ARBA" id="ARBA00022741"/>
    </source>
</evidence>
<evidence type="ECO:0000313" key="13">
    <source>
        <dbReference type="Proteomes" id="UP000257127"/>
    </source>
</evidence>
<dbReference type="NCBIfam" id="NF011398">
    <property type="entry name" value="PRK14823.1"/>
    <property type="match status" value="1"/>
</dbReference>
<dbReference type="PANTHER" id="PTHR11067:SF9">
    <property type="entry name" value="INOSINE TRIPHOSPHATE PYROPHOSPHATASE"/>
    <property type="match status" value="1"/>
</dbReference>
<dbReference type="EC" id="3.6.1.66" evidence="10"/>
<dbReference type="InterPro" id="IPR002637">
    <property type="entry name" value="RdgB/HAM1"/>
</dbReference>
<protein>
    <recommendedName>
        <fullName evidence="10">dITP/XTP pyrophosphatase</fullName>
        <ecNumber evidence="10">3.6.1.66</ecNumber>
    </recommendedName>
    <alternativeName>
        <fullName evidence="10">Non-canonical purine NTP pyrophosphatase</fullName>
    </alternativeName>
    <alternativeName>
        <fullName evidence="10">Non-standard purine NTP pyrophosphatase</fullName>
    </alternativeName>
    <alternativeName>
        <fullName evidence="10">Nucleoside-triphosphate diphosphatase</fullName>
    </alternativeName>
    <alternativeName>
        <fullName evidence="10">Nucleoside-triphosphate pyrophosphatase</fullName>
        <shortName evidence="10">NTPase</shortName>
    </alternativeName>
</protein>
<feature type="binding site" evidence="10">
    <location>
        <position position="176"/>
    </location>
    <ligand>
        <name>substrate</name>
    </ligand>
</feature>
<dbReference type="OrthoDB" id="9807456at2"/>
<feature type="binding site" evidence="10">
    <location>
        <position position="73"/>
    </location>
    <ligand>
        <name>Mg(2+)</name>
        <dbReference type="ChEBI" id="CHEBI:18420"/>
    </ligand>
</feature>
<evidence type="ECO:0000256" key="9">
    <source>
        <dbReference type="ARBA" id="ARBA00052017"/>
    </source>
</evidence>
<dbReference type="Proteomes" id="UP000257127">
    <property type="component" value="Unassembled WGS sequence"/>
</dbReference>
<dbReference type="GO" id="GO:0036222">
    <property type="term" value="F:XTP diphosphatase activity"/>
    <property type="evidence" value="ECO:0007669"/>
    <property type="project" value="UniProtKB-UniRule"/>
</dbReference>
<feature type="binding site" evidence="10">
    <location>
        <position position="74"/>
    </location>
    <ligand>
        <name>substrate</name>
    </ligand>
</feature>
<comment type="caution">
    <text evidence="10">Lacks conserved residue(s) required for the propagation of feature annotation.</text>
</comment>
<dbReference type="EMBL" id="QURB01000001">
    <property type="protein sequence ID" value="RFC55708.1"/>
    <property type="molecule type" value="Genomic_DNA"/>
</dbReference>
<evidence type="ECO:0000256" key="1">
    <source>
        <dbReference type="ARBA" id="ARBA00008023"/>
    </source>
</evidence>
<comment type="subunit">
    <text evidence="2 10">Homodimer.</text>
</comment>
<sequence length="194" mass="21759">MSEEKTALIFATQNKNKAFEIQGLLPDHIIVKTLQDIGCDDDIPEEQPDLKGNALQKARYVYEKFNVNCFADDTGLEIDALNGEPGVYSARYAGPEKDSNKNMDLVLEKLEGESNRKAQFRTVVALILDGKENVFEGKVTGEIRKEKSGAKGFGYDPIFEPENFGKTFAEMSLEEKNERSHRSRAIAALVDFFK</sequence>
<evidence type="ECO:0000256" key="7">
    <source>
        <dbReference type="ARBA" id="ARBA00023080"/>
    </source>
</evidence>
<evidence type="ECO:0000256" key="3">
    <source>
        <dbReference type="ARBA" id="ARBA00022723"/>
    </source>
</evidence>
<keyword evidence="6 10" id="KW-0460">Magnesium</keyword>
<dbReference type="RefSeq" id="WP_116879543.1">
    <property type="nucleotide sequence ID" value="NZ_QURB01000001.1"/>
</dbReference>
<dbReference type="GO" id="GO:0036220">
    <property type="term" value="F:ITP diphosphatase activity"/>
    <property type="evidence" value="ECO:0007669"/>
    <property type="project" value="UniProtKB-UniRule"/>
</dbReference>
<comment type="caution">
    <text evidence="12">The sequence shown here is derived from an EMBL/GenBank/DDBJ whole genome shotgun (WGS) entry which is preliminary data.</text>
</comment>
<dbReference type="CDD" id="cd00515">
    <property type="entry name" value="HAM1"/>
    <property type="match status" value="1"/>
</dbReference>
<dbReference type="NCBIfam" id="TIGR00042">
    <property type="entry name" value="RdgB/HAM1 family non-canonical purine NTP pyrophosphatase"/>
    <property type="match status" value="1"/>
</dbReference>
<feature type="binding site" evidence="10">
    <location>
        <begin position="153"/>
        <end position="156"/>
    </location>
    <ligand>
        <name>substrate</name>
    </ligand>
</feature>
<evidence type="ECO:0000256" key="6">
    <source>
        <dbReference type="ARBA" id="ARBA00022842"/>
    </source>
</evidence>
<dbReference type="Pfam" id="PF01725">
    <property type="entry name" value="Ham1p_like"/>
    <property type="match status" value="1"/>
</dbReference>
<feature type="binding site" evidence="10">
    <location>
        <begin position="12"/>
        <end position="17"/>
    </location>
    <ligand>
        <name>substrate</name>
    </ligand>
</feature>
<dbReference type="GO" id="GO:0009117">
    <property type="term" value="P:nucleotide metabolic process"/>
    <property type="evidence" value="ECO:0007669"/>
    <property type="project" value="UniProtKB-KW"/>
</dbReference>
<proteinExistence type="inferred from homology"/>
<keyword evidence="4 10" id="KW-0547">Nucleotide-binding</keyword>
<comment type="catalytic activity">
    <reaction evidence="8 10">
        <text>dITP + H2O = dIMP + diphosphate + H(+)</text>
        <dbReference type="Rhea" id="RHEA:28342"/>
        <dbReference type="ChEBI" id="CHEBI:15377"/>
        <dbReference type="ChEBI" id="CHEBI:15378"/>
        <dbReference type="ChEBI" id="CHEBI:33019"/>
        <dbReference type="ChEBI" id="CHEBI:61194"/>
        <dbReference type="ChEBI" id="CHEBI:61382"/>
        <dbReference type="EC" id="3.6.1.66"/>
    </reaction>
</comment>
<comment type="catalytic activity">
    <reaction evidence="9 10">
        <text>XTP + H2O = XMP + diphosphate + H(+)</text>
        <dbReference type="Rhea" id="RHEA:28610"/>
        <dbReference type="ChEBI" id="CHEBI:15377"/>
        <dbReference type="ChEBI" id="CHEBI:15378"/>
        <dbReference type="ChEBI" id="CHEBI:33019"/>
        <dbReference type="ChEBI" id="CHEBI:57464"/>
        <dbReference type="ChEBI" id="CHEBI:61314"/>
        <dbReference type="EC" id="3.6.1.66"/>
    </reaction>
</comment>
<keyword evidence="7 10" id="KW-0546">Nucleotide metabolism</keyword>
<evidence type="ECO:0000313" key="12">
    <source>
        <dbReference type="EMBL" id="RFC55708.1"/>
    </source>
</evidence>
<feature type="active site" description="Proton acceptor" evidence="10">
    <location>
        <position position="73"/>
    </location>
</feature>
<evidence type="ECO:0000256" key="8">
    <source>
        <dbReference type="ARBA" id="ARBA00051875"/>
    </source>
</evidence>
<comment type="function">
    <text evidence="10">Pyrophosphatase that catalyzes the hydrolysis of nucleoside triphosphates to their monophosphate derivatives, with a high preference for the non-canonical purine nucleotides XTP (xanthosine triphosphate), dITP (deoxyinosine triphosphate) and ITP. Seems to function as a house-cleaning enzyme that removes non-canonical purine nucleotides from the nucleotide pool, thus preventing their incorporation into DNA/RNA and avoiding chromosomal lesions.</text>
</comment>
<comment type="cofactor">
    <cofactor evidence="10">
        <name>Mg(2+)</name>
        <dbReference type="ChEBI" id="CHEBI:18420"/>
    </cofactor>
    <text evidence="10">Binds 1 Mg(2+) ion per subunit.</text>
</comment>
<dbReference type="GO" id="GO:0005829">
    <property type="term" value="C:cytosol"/>
    <property type="evidence" value="ECO:0007669"/>
    <property type="project" value="TreeGrafter"/>
</dbReference>
<reference evidence="12 13" key="1">
    <citation type="submission" date="2018-08" db="EMBL/GenBank/DDBJ databases">
        <title>The draft genome squence of Brumimicrobium sp. N62.</title>
        <authorList>
            <person name="Du Z.-J."/>
            <person name="Luo H.-R."/>
        </authorList>
    </citation>
    <scope>NUCLEOTIDE SEQUENCE [LARGE SCALE GENOMIC DNA]</scope>
    <source>
        <strain evidence="12 13">N62</strain>
    </source>
</reference>
<dbReference type="GO" id="GO:0017111">
    <property type="term" value="F:ribonucleoside triphosphate phosphatase activity"/>
    <property type="evidence" value="ECO:0007669"/>
    <property type="project" value="InterPro"/>
</dbReference>
<keyword evidence="13" id="KW-1185">Reference proteome</keyword>
<keyword evidence="5 10" id="KW-0378">Hydrolase</keyword>
<organism evidence="12 13">
    <name type="scientific">Brumimicrobium aurantiacum</name>
    <dbReference type="NCBI Taxonomy" id="1737063"/>
    <lineage>
        <taxon>Bacteria</taxon>
        <taxon>Pseudomonadati</taxon>
        <taxon>Bacteroidota</taxon>
        <taxon>Flavobacteriia</taxon>
        <taxon>Flavobacteriales</taxon>
        <taxon>Crocinitomicaceae</taxon>
        <taxon>Brumimicrobium</taxon>
    </lineage>
</organism>
<dbReference type="HAMAP" id="MF_01405">
    <property type="entry name" value="Non_canon_purine_NTPase"/>
    <property type="match status" value="1"/>
</dbReference>
<accession>A0A3E1F1L3</accession>
<dbReference type="GO" id="GO:0035870">
    <property type="term" value="F:dITP diphosphatase activity"/>
    <property type="evidence" value="ECO:0007669"/>
    <property type="project" value="UniProtKB-UniRule"/>
</dbReference>
<dbReference type="FunFam" id="3.90.950.10:FF:000001">
    <property type="entry name" value="dITP/XTP pyrophosphatase"/>
    <property type="match status" value="1"/>
</dbReference>
<evidence type="ECO:0000256" key="5">
    <source>
        <dbReference type="ARBA" id="ARBA00022801"/>
    </source>
</evidence>